<keyword evidence="1" id="KW-1133">Transmembrane helix</keyword>
<comment type="caution">
    <text evidence="3">The sequence shown here is derived from an EMBL/GenBank/DDBJ whole genome shotgun (WGS) entry which is preliminary data.</text>
</comment>
<keyword evidence="1" id="KW-0472">Membrane</keyword>
<organism evidence="3 4">
    <name type="scientific">Terribacillus saccharophilus</name>
    <dbReference type="NCBI Taxonomy" id="361277"/>
    <lineage>
        <taxon>Bacteria</taxon>
        <taxon>Bacillati</taxon>
        <taxon>Bacillota</taxon>
        <taxon>Bacilli</taxon>
        <taxon>Bacillales</taxon>
        <taxon>Bacillaceae</taxon>
        <taxon>Terribacillus</taxon>
    </lineage>
</organism>
<accession>A0A268A841</accession>
<dbReference type="AlphaFoldDB" id="A0A268A841"/>
<dbReference type="EMBL" id="NPBV01000024">
    <property type="protein sequence ID" value="PAD20296.1"/>
    <property type="molecule type" value="Genomic_DNA"/>
</dbReference>
<keyword evidence="1" id="KW-0812">Transmembrane</keyword>
<dbReference type="InterPro" id="IPR025273">
    <property type="entry name" value="DUF4064"/>
</dbReference>
<dbReference type="Pfam" id="PF13273">
    <property type="entry name" value="DUF4064"/>
    <property type="match status" value="1"/>
</dbReference>
<feature type="domain" description="DUF4064" evidence="2">
    <location>
        <begin position="11"/>
        <end position="112"/>
    </location>
</feature>
<dbReference type="OrthoDB" id="2357232at2"/>
<feature type="transmembrane region" description="Helical" evidence="1">
    <location>
        <begin position="16"/>
        <end position="39"/>
    </location>
</feature>
<feature type="transmembrane region" description="Helical" evidence="1">
    <location>
        <begin position="102"/>
        <end position="135"/>
    </location>
</feature>
<gene>
    <name evidence="3" type="ORF">CHH64_14515</name>
</gene>
<evidence type="ECO:0000313" key="4">
    <source>
        <dbReference type="Proteomes" id="UP000216013"/>
    </source>
</evidence>
<proteinExistence type="predicted"/>
<reference evidence="3 4" key="1">
    <citation type="submission" date="2017-07" db="EMBL/GenBank/DDBJ databases">
        <title>Isolation and whole genome analysis of endospore-forming bacteria from heroin.</title>
        <authorList>
            <person name="Kalinowski J."/>
            <person name="Ahrens B."/>
            <person name="Al-Dilaimi A."/>
            <person name="Winkler A."/>
            <person name="Wibberg D."/>
            <person name="Schleenbecker U."/>
            <person name="Ruckert C."/>
            <person name="Wolfel R."/>
            <person name="Grass G."/>
        </authorList>
    </citation>
    <scope>NUCLEOTIDE SEQUENCE [LARGE SCALE GENOMIC DNA]</scope>
    <source>
        <strain evidence="3 4">7528</strain>
    </source>
</reference>
<dbReference type="Proteomes" id="UP000216013">
    <property type="component" value="Unassembled WGS sequence"/>
</dbReference>
<feature type="transmembrane region" description="Helical" evidence="1">
    <location>
        <begin position="70"/>
        <end position="90"/>
    </location>
</feature>
<evidence type="ECO:0000256" key="1">
    <source>
        <dbReference type="SAM" id="Phobius"/>
    </source>
</evidence>
<sequence>MREKEGRRLIKRTAEFVLGIIGVAFNALGAILVGVFIGATGDFIAEDIRNDPEFTAEEADIVSNLFGGIGWYYVIISAIAAILGVVALVLLRRNSSSTVSGVIFIVTAVLSALLTIFVAAVPAILYLVAGILAIVRKPIDTNDNTIENY</sequence>
<evidence type="ECO:0000313" key="3">
    <source>
        <dbReference type="EMBL" id="PAD20296.1"/>
    </source>
</evidence>
<evidence type="ECO:0000259" key="2">
    <source>
        <dbReference type="Pfam" id="PF13273"/>
    </source>
</evidence>
<protein>
    <recommendedName>
        <fullName evidence="2">DUF4064 domain-containing protein</fullName>
    </recommendedName>
</protein>
<name>A0A268A841_9BACI</name>